<dbReference type="InterPro" id="IPR036691">
    <property type="entry name" value="Endo/exonu/phosph_ase_sf"/>
</dbReference>
<dbReference type="SUPFAM" id="SSF57903">
    <property type="entry name" value="FYVE/PHD zinc finger"/>
    <property type="match status" value="1"/>
</dbReference>
<reference evidence="8 9" key="1">
    <citation type="journal article" date="2021" name="Elife">
        <title>Chloroplast acquisition without the gene transfer in kleptoplastic sea slugs, Plakobranchus ocellatus.</title>
        <authorList>
            <person name="Maeda T."/>
            <person name="Takahashi S."/>
            <person name="Yoshida T."/>
            <person name="Shimamura S."/>
            <person name="Takaki Y."/>
            <person name="Nagai Y."/>
            <person name="Toyoda A."/>
            <person name="Suzuki Y."/>
            <person name="Arimoto A."/>
            <person name="Ishii H."/>
            <person name="Satoh N."/>
            <person name="Nishiyama T."/>
            <person name="Hasebe M."/>
            <person name="Maruyama T."/>
            <person name="Minagawa J."/>
            <person name="Obokata J."/>
            <person name="Shigenobu S."/>
        </authorList>
    </citation>
    <scope>NUCLEOTIDE SEQUENCE [LARGE SCALE GENOMIC DNA]</scope>
</reference>
<dbReference type="Gene3D" id="3.30.40.10">
    <property type="entry name" value="Zinc/RING finger domain, C3HC4 (zinc finger)"/>
    <property type="match status" value="1"/>
</dbReference>
<proteinExistence type="predicted"/>
<dbReference type="GO" id="GO:0003964">
    <property type="term" value="F:RNA-directed DNA polymerase activity"/>
    <property type="evidence" value="ECO:0007669"/>
    <property type="project" value="UniProtKB-KW"/>
</dbReference>
<dbReference type="PANTHER" id="PTHR36688:SF1">
    <property type="entry name" value="ENDONUCLEASE_EXONUCLEASE_PHOSPHATASE DOMAIN-CONTAINING PROTEIN"/>
    <property type="match status" value="1"/>
</dbReference>
<dbReference type="AlphaFoldDB" id="A0AAV4HKP3"/>
<evidence type="ECO:0000256" key="1">
    <source>
        <dbReference type="ARBA" id="ARBA00022723"/>
    </source>
</evidence>
<protein>
    <submittedName>
        <fullName evidence="8">Reverse transcriptase-like protein</fullName>
    </submittedName>
</protein>
<dbReference type="EMBL" id="BMAT01002063">
    <property type="protein sequence ID" value="GFR98229.1"/>
    <property type="molecule type" value="Genomic_DNA"/>
</dbReference>
<evidence type="ECO:0000256" key="5">
    <source>
        <dbReference type="SAM" id="MobiDB-lite"/>
    </source>
</evidence>
<keyword evidence="8" id="KW-0548">Nucleotidyltransferase</keyword>
<dbReference type="InterPro" id="IPR011011">
    <property type="entry name" value="Znf_FYVE_PHD"/>
</dbReference>
<dbReference type="Pfam" id="PF03372">
    <property type="entry name" value="Exo_endo_phos"/>
    <property type="match status" value="1"/>
</dbReference>
<organism evidence="8 9">
    <name type="scientific">Elysia marginata</name>
    <dbReference type="NCBI Taxonomy" id="1093978"/>
    <lineage>
        <taxon>Eukaryota</taxon>
        <taxon>Metazoa</taxon>
        <taxon>Spiralia</taxon>
        <taxon>Lophotrochozoa</taxon>
        <taxon>Mollusca</taxon>
        <taxon>Gastropoda</taxon>
        <taxon>Heterobranchia</taxon>
        <taxon>Euthyneura</taxon>
        <taxon>Panpulmonata</taxon>
        <taxon>Sacoglossa</taxon>
        <taxon>Placobranchoidea</taxon>
        <taxon>Plakobranchidae</taxon>
        <taxon>Elysia</taxon>
    </lineage>
</organism>
<dbReference type="SUPFAM" id="SSF56219">
    <property type="entry name" value="DNase I-like"/>
    <property type="match status" value="1"/>
</dbReference>
<evidence type="ECO:0000313" key="8">
    <source>
        <dbReference type="EMBL" id="GFR98229.1"/>
    </source>
</evidence>
<dbReference type="InterPro" id="IPR043502">
    <property type="entry name" value="DNA/RNA_pol_sf"/>
</dbReference>
<accession>A0AAV4HKP3</accession>
<dbReference type="InterPro" id="IPR052560">
    <property type="entry name" value="RdDP_mobile_element"/>
</dbReference>
<dbReference type="InterPro" id="IPR013083">
    <property type="entry name" value="Znf_RING/FYVE/PHD"/>
</dbReference>
<feature type="compositionally biased region" description="Pro residues" evidence="5">
    <location>
        <begin position="132"/>
        <end position="142"/>
    </location>
</feature>
<dbReference type="PROSITE" id="PS50016">
    <property type="entry name" value="ZF_PHD_2"/>
    <property type="match status" value="1"/>
</dbReference>
<evidence type="ECO:0000256" key="4">
    <source>
        <dbReference type="PROSITE-ProRule" id="PRU00146"/>
    </source>
</evidence>
<keyword evidence="2 4" id="KW-0863">Zinc-finger</keyword>
<feature type="region of interest" description="Disordered" evidence="5">
    <location>
        <begin position="873"/>
        <end position="892"/>
    </location>
</feature>
<feature type="domain" description="PHD-type" evidence="6">
    <location>
        <begin position="64"/>
        <end position="119"/>
    </location>
</feature>
<sequence>MGRAAVDLPKARRNSVSPPHPQMSTRNASTQKPVGFLPGGFGNPAYLSLLLLMAGDVERNPGPSDLCSLCGKIVAAGRVVPQCSSCLHWVHARCSDLTYQRIRHLQLDHNWSCPPCTPQNQCPLPRSQSPPTLHPPPPPAYQPVPTSITPTPTPTVPQAPTPTTNPKKGFLKLAQWNCQGLNQAKKRELNRFLSNEKIDVVFIQETNINNDTTCNIPGYHVIKTERTTAQNIKGEILRGGILTAIRSGIQHNRININVLAANNNTTEVHSVDIFTKETTIITTNIYVPPIKVNHPRDQRTQNFSPSFLPSDRNCLILGDFNGHGQSWDPFQPPNPIGDLVEDFVANRDLVVLNHGAATHINPSTGRPSAPDISLCSAHLAPKISWSDHFPIVIEVETSSHIATSRPQKQLAFKKADWAAYELELTKSLDKNQTTISESKSTGKANSILTKLILNTAHKAIPTGCSGNKKTWWNDKVDAAVKERTQLRANANKIDKLCRKALQTTTENKAKQLARRGETTEPETGWFSLLEKHRGPGYESDPDHRRWPQQQLRSPKTRYEDGHGPDRFSADRVWHTKHLHKLIQLGAPPCLVRSIKAFLANQQSRVRFEGKTSRHLKFTGGVPQGGVLSPTLFLIFINDISTNLPEGIEISLFADDLALLVQHENLDEAASLLQQGLQCVEDWSLQWKMTLNVEKCEVTHFSKWTKEATWRPTVKLLGQNLSHAEFPTFLGVTFDRQLTFRQHVGRIKQKAAKRINTLRCLAGKSWGSEKKDLRLVYLTYIRSAISYAYNAWYPCVSKENREKLWVTQRDAARTITGCTKNTNSKLLNEAGLLPLYIESDIAKATAYERCLRLPGDDPLREIAENPVRRRLKSLGTWRESGKSSAEDSGLEDLPRERLIPVPDIPPWMIPDTFSCSPSLTTSVSKTDPPEAQKAAVEETMKYLESKT</sequence>
<feature type="compositionally biased region" description="Basic and acidic residues" evidence="5">
    <location>
        <begin position="926"/>
        <end position="946"/>
    </location>
</feature>
<keyword evidence="8" id="KW-0695">RNA-directed DNA polymerase</keyword>
<feature type="compositionally biased region" description="Basic and acidic residues" evidence="5">
    <location>
        <begin position="529"/>
        <end position="545"/>
    </location>
</feature>
<dbReference type="Gene3D" id="3.60.10.10">
    <property type="entry name" value="Endonuclease/exonuclease/phosphatase"/>
    <property type="match status" value="1"/>
</dbReference>
<feature type="region of interest" description="Disordered" evidence="5">
    <location>
        <begin position="916"/>
        <end position="946"/>
    </location>
</feature>
<dbReference type="InterPro" id="IPR019787">
    <property type="entry name" value="Znf_PHD-finger"/>
</dbReference>
<dbReference type="Pfam" id="PF00078">
    <property type="entry name" value="RVT_1"/>
    <property type="match status" value="1"/>
</dbReference>
<feature type="compositionally biased region" description="Pro residues" evidence="5">
    <location>
        <begin position="151"/>
        <end position="160"/>
    </location>
</feature>
<feature type="region of interest" description="Disordered" evidence="5">
    <location>
        <begin position="1"/>
        <end position="30"/>
    </location>
</feature>
<keyword evidence="3" id="KW-0862">Zinc</keyword>
<dbReference type="InterPro" id="IPR000477">
    <property type="entry name" value="RT_dom"/>
</dbReference>
<feature type="region of interest" description="Disordered" evidence="5">
    <location>
        <begin position="124"/>
        <end position="163"/>
    </location>
</feature>
<feature type="compositionally biased region" description="Polar residues" evidence="5">
    <location>
        <begin position="14"/>
        <end position="30"/>
    </location>
</feature>
<feature type="region of interest" description="Disordered" evidence="5">
    <location>
        <begin position="507"/>
        <end position="564"/>
    </location>
</feature>
<comment type="caution">
    <text evidence="8">The sequence shown here is derived from an EMBL/GenBank/DDBJ whole genome shotgun (WGS) entry which is preliminary data.</text>
</comment>
<evidence type="ECO:0000259" key="7">
    <source>
        <dbReference type="PROSITE" id="PS50878"/>
    </source>
</evidence>
<evidence type="ECO:0000256" key="3">
    <source>
        <dbReference type="ARBA" id="ARBA00022833"/>
    </source>
</evidence>
<evidence type="ECO:0000256" key="2">
    <source>
        <dbReference type="ARBA" id="ARBA00022771"/>
    </source>
</evidence>
<name>A0AAV4HKP3_9GAST</name>
<dbReference type="InterPro" id="IPR005135">
    <property type="entry name" value="Endo/exonuclease/phosphatase"/>
</dbReference>
<dbReference type="Proteomes" id="UP000762676">
    <property type="component" value="Unassembled WGS sequence"/>
</dbReference>
<keyword evidence="1" id="KW-0479">Metal-binding</keyword>
<keyword evidence="8" id="KW-0808">Transferase</keyword>
<keyword evidence="9" id="KW-1185">Reference proteome</keyword>
<evidence type="ECO:0000259" key="6">
    <source>
        <dbReference type="PROSITE" id="PS50016"/>
    </source>
</evidence>
<dbReference type="CDD" id="cd15489">
    <property type="entry name" value="PHD_SF"/>
    <property type="match status" value="1"/>
</dbReference>
<gene>
    <name evidence="8" type="ORF">ElyMa_001013000</name>
</gene>
<dbReference type="SUPFAM" id="SSF56672">
    <property type="entry name" value="DNA/RNA polymerases"/>
    <property type="match status" value="1"/>
</dbReference>
<feature type="domain" description="Reverse transcriptase" evidence="7">
    <location>
        <begin position="441"/>
        <end position="733"/>
    </location>
</feature>
<evidence type="ECO:0000313" key="9">
    <source>
        <dbReference type="Proteomes" id="UP000762676"/>
    </source>
</evidence>
<dbReference type="PROSITE" id="PS50878">
    <property type="entry name" value="RT_POL"/>
    <property type="match status" value="1"/>
</dbReference>
<dbReference type="GO" id="GO:0008270">
    <property type="term" value="F:zinc ion binding"/>
    <property type="evidence" value="ECO:0007669"/>
    <property type="project" value="UniProtKB-KW"/>
</dbReference>
<dbReference type="PANTHER" id="PTHR36688">
    <property type="entry name" value="ENDO/EXONUCLEASE/PHOSPHATASE DOMAIN-CONTAINING PROTEIN"/>
    <property type="match status" value="1"/>
</dbReference>